<protein>
    <submittedName>
        <fullName evidence="1">Ubiquitin-specific protease ubp2</fullName>
        <ecNumber evidence="1">3.4.19.12</ecNumber>
    </submittedName>
</protein>
<dbReference type="Proteomes" id="UP001140234">
    <property type="component" value="Unassembled WGS sequence"/>
</dbReference>
<sequence length="742" mass="77595">HARDELCVWAGQIQRQLPKAERHPDYAHAAAAESLAAALGGAGYPRRAGGAVVAVTEAEAAACRALGVPVDAADAAVAWAYGRLMEEDTAEDPVFGPAARRRFESLAAVAAARSPAAPELAELVATERERGMVPTTAVHDACVALFGAPQPDVDAISSDAIRAAANARLAEAASPAARRELAHHVAVLAATQRNTALSEYAAGLEAETEAAGEQQQEPGTVQLPALPVGLRNIGNTCYLNSILQCLFSLAPVRRAVLSVGDGQTWNEDCAVGRRDGGRALSTAEIDAALRFVRLLKTLFAALAAGRAAPRATGHPLAAAAESAQHAVAPARELVDMLMPQATAPATAAAAAPPTYFPAGGGASVSQRQQQDVDECMAQCVALLVHALPPPPASNEAAGEATWIHQLLAGRLEFATRPLDGNSSSSSSRAGDDAPDAAAGAPAATVDTFLNLNLNIPAEGADINECLAAFFAPSVVAGSGLERRPRLKDAPPVLCMQVQRVQFDTAAMRAFKTTAHLRLRRQISLAPFCDFDAAPGRLAALHHRIAALAGHLRALQVPTGSDGGSVSVVPALERAHAFVAGVGGWAERDDARLLLADLPQPPADIVALACEAAAHLRQMAAALGDARARWERELLELRAEANALYESVAPDDPMAYTLHAVFVHSGDSPEFGHYWVYVRQPDGPDGPEGPGGWLKFNDSVVSSAAPDDDIFRDAPRPGEESATPYYLVYVRNSDLDATVDRTL</sequence>
<dbReference type="EMBL" id="JANBUJ010001891">
    <property type="protein sequence ID" value="KAJ2765803.1"/>
    <property type="molecule type" value="Genomic_DNA"/>
</dbReference>
<dbReference type="EC" id="3.4.19.12" evidence="1"/>
<organism evidence="1 2">
    <name type="scientific">Coemansia nantahalensis</name>
    <dbReference type="NCBI Taxonomy" id="2789366"/>
    <lineage>
        <taxon>Eukaryota</taxon>
        <taxon>Fungi</taxon>
        <taxon>Fungi incertae sedis</taxon>
        <taxon>Zoopagomycota</taxon>
        <taxon>Kickxellomycotina</taxon>
        <taxon>Kickxellomycetes</taxon>
        <taxon>Kickxellales</taxon>
        <taxon>Kickxellaceae</taxon>
        <taxon>Coemansia</taxon>
    </lineage>
</organism>
<comment type="caution">
    <text evidence="1">The sequence shown here is derived from an EMBL/GenBank/DDBJ whole genome shotgun (WGS) entry which is preliminary data.</text>
</comment>
<gene>
    <name evidence="1" type="primary">UBP2</name>
    <name evidence="1" type="ORF">IWQ57_004633</name>
</gene>
<keyword evidence="2" id="KW-1185">Reference proteome</keyword>
<evidence type="ECO:0000313" key="1">
    <source>
        <dbReference type="EMBL" id="KAJ2765803.1"/>
    </source>
</evidence>
<name>A0ACC1JRB5_9FUNG</name>
<reference evidence="1" key="1">
    <citation type="submission" date="2022-07" db="EMBL/GenBank/DDBJ databases">
        <title>Phylogenomic reconstructions and comparative analyses of Kickxellomycotina fungi.</title>
        <authorList>
            <person name="Reynolds N.K."/>
            <person name="Stajich J.E."/>
            <person name="Barry K."/>
            <person name="Grigoriev I.V."/>
            <person name="Crous P."/>
            <person name="Smith M.E."/>
        </authorList>
    </citation>
    <scope>NUCLEOTIDE SEQUENCE</scope>
    <source>
        <strain evidence="1">CBS 109366</strain>
    </source>
</reference>
<keyword evidence="1" id="KW-0645">Protease</keyword>
<accession>A0ACC1JRB5</accession>
<keyword evidence="1" id="KW-0378">Hydrolase</keyword>
<proteinExistence type="predicted"/>
<evidence type="ECO:0000313" key="2">
    <source>
        <dbReference type="Proteomes" id="UP001140234"/>
    </source>
</evidence>
<feature type="non-terminal residue" evidence="1">
    <location>
        <position position="1"/>
    </location>
</feature>